<evidence type="ECO:0000256" key="1">
    <source>
        <dbReference type="ARBA" id="ARBA00004442"/>
    </source>
</evidence>
<feature type="signal peptide" evidence="7">
    <location>
        <begin position="1"/>
        <end position="27"/>
    </location>
</feature>
<evidence type="ECO:0000256" key="7">
    <source>
        <dbReference type="SAM" id="SignalP"/>
    </source>
</evidence>
<dbReference type="AlphaFoldDB" id="A0A372LMT6"/>
<comment type="caution">
    <text evidence="8">The sequence shown here is derived from an EMBL/GenBank/DDBJ whole genome shotgun (WGS) entry which is preliminary data.</text>
</comment>
<dbReference type="GO" id="GO:0015288">
    <property type="term" value="F:porin activity"/>
    <property type="evidence" value="ECO:0007669"/>
    <property type="project" value="TreeGrafter"/>
</dbReference>
<keyword evidence="4" id="KW-0472">Membrane</keyword>
<keyword evidence="3" id="KW-0812">Transmembrane</keyword>
<evidence type="ECO:0000313" key="9">
    <source>
        <dbReference type="Proteomes" id="UP000264541"/>
    </source>
</evidence>
<evidence type="ECO:0000256" key="4">
    <source>
        <dbReference type="ARBA" id="ARBA00023136"/>
    </source>
</evidence>
<gene>
    <name evidence="8" type="ORF">D0469_12545</name>
</gene>
<dbReference type="EMBL" id="QVTE01000034">
    <property type="protein sequence ID" value="RFU68332.1"/>
    <property type="molecule type" value="Genomic_DNA"/>
</dbReference>
<evidence type="ECO:0000256" key="2">
    <source>
        <dbReference type="ARBA" id="ARBA00022452"/>
    </source>
</evidence>
<name>A0A372LMT6_9BACI</name>
<dbReference type="SUPFAM" id="SSF56954">
    <property type="entry name" value="Outer membrane efflux proteins (OEP)"/>
    <property type="match status" value="1"/>
</dbReference>
<dbReference type="GO" id="GO:0015562">
    <property type="term" value="F:efflux transmembrane transporter activity"/>
    <property type="evidence" value="ECO:0007669"/>
    <property type="project" value="InterPro"/>
</dbReference>
<dbReference type="Gene3D" id="1.20.1600.10">
    <property type="entry name" value="Outer membrane efflux proteins (OEP)"/>
    <property type="match status" value="1"/>
</dbReference>
<comment type="subcellular location">
    <subcellularLocation>
        <location evidence="1">Cell outer membrane</location>
    </subcellularLocation>
</comment>
<dbReference type="PANTHER" id="PTHR30026:SF20">
    <property type="entry name" value="OUTER MEMBRANE PROTEIN TOLC"/>
    <property type="match status" value="1"/>
</dbReference>
<evidence type="ECO:0000256" key="5">
    <source>
        <dbReference type="ARBA" id="ARBA00023237"/>
    </source>
</evidence>
<dbReference type="GO" id="GO:1990281">
    <property type="term" value="C:efflux pump complex"/>
    <property type="evidence" value="ECO:0007669"/>
    <property type="project" value="TreeGrafter"/>
</dbReference>
<evidence type="ECO:0008006" key="10">
    <source>
        <dbReference type="Google" id="ProtNLM"/>
    </source>
</evidence>
<keyword evidence="7" id="KW-0732">Signal</keyword>
<evidence type="ECO:0000256" key="3">
    <source>
        <dbReference type="ARBA" id="ARBA00022692"/>
    </source>
</evidence>
<evidence type="ECO:0000313" key="8">
    <source>
        <dbReference type="EMBL" id="RFU68332.1"/>
    </source>
</evidence>
<accession>A0A372LMT6</accession>
<protein>
    <recommendedName>
        <fullName evidence="10">TolC family protein</fullName>
    </recommendedName>
</protein>
<dbReference type="PANTHER" id="PTHR30026">
    <property type="entry name" value="OUTER MEMBRANE PROTEIN TOLC"/>
    <property type="match status" value="1"/>
</dbReference>
<keyword evidence="5" id="KW-0998">Cell outer membrane</keyword>
<sequence>MITMRKVTTLLCAATIAGLPLAVTAQAAEETNNTEIIENVQPGEGTPAEEVKNEDVKVLTLEDVIKRGIENDQNLTVMQYELEALKNQTLDVADDKRDALNDVRDLEKKLKRLKDQRDRITDTTKRIINGQERIGINDGLEALDDQITSLENAIKSLESGQVQLKLQEEEVKEGLSLKLTSTYVNLLTLQKQMDFTKKAVQSSINDVQKAEKLYKYGAGSKEAIDQAKREQVNTEKQLEQQQKNYYHDLATLAFDIDVIYNPELQVTPIEMNVTAAAKVENYNSLIEGSFQMKRAKDNLELAKYNRDQAYADEDATQFEKQENDFKVKAAEETIKQLQKELTTKIETLNHNADVSKLNYEESLRKLEDVKLDLVNLEKRYRLGVVSKYNYEQAKLQLEQSTLGAELAKSQYFMVEQSINALNKGFVQ</sequence>
<keyword evidence="2" id="KW-1134">Transmembrane beta strand</keyword>
<dbReference type="InterPro" id="IPR051906">
    <property type="entry name" value="TolC-like"/>
</dbReference>
<dbReference type="GO" id="GO:0009279">
    <property type="term" value="C:cell outer membrane"/>
    <property type="evidence" value="ECO:0007669"/>
    <property type="project" value="UniProtKB-SubCell"/>
</dbReference>
<feature type="coiled-coil region" evidence="6">
    <location>
        <begin position="320"/>
        <end position="379"/>
    </location>
</feature>
<evidence type="ECO:0000256" key="6">
    <source>
        <dbReference type="SAM" id="Coils"/>
    </source>
</evidence>
<keyword evidence="6" id="KW-0175">Coiled coil</keyword>
<dbReference type="Proteomes" id="UP000264541">
    <property type="component" value="Unassembled WGS sequence"/>
</dbReference>
<feature type="coiled-coil region" evidence="6">
    <location>
        <begin position="96"/>
        <end position="170"/>
    </location>
</feature>
<proteinExistence type="predicted"/>
<organism evidence="8 9">
    <name type="scientific">Peribacillus saganii</name>
    <dbReference type="NCBI Taxonomy" id="2303992"/>
    <lineage>
        <taxon>Bacteria</taxon>
        <taxon>Bacillati</taxon>
        <taxon>Bacillota</taxon>
        <taxon>Bacilli</taxon>
        <taxon>Bacillales</taxon>
        <taxon>Bacillaceae</taxon>
        <taxon>Peribacillus</taxon>
    </lineage>
</organism>
<keyword evidence="9" id="KW-1185">Reference proteome</keyword>
<feature type="chain" id="PRO_5016639405" description="TolC family protein" evidence="7">
    <location>
        <begin position="28"/>
        <end position="427"/>
    </location>
</feature>
<reference evidence="8 9" key="1">
    <citation type="submission" date="2018-08" db="EMBL/GenBank/DDBJ databases">
        <title>Bacillus chawlae sp. nov., Bacillus glennii sp. nov., and Bacillus saganii sp. nov. Isolated from the Vehicle Assembly Building at Kennedy Space Center where the Viking Spacecraft were Assembled.</title>
        <authorList>
            <person name="Seuylemezian A."/>
            <person name="Vaishampayan P."/>
        </authorList>
    </citation>
    <scope>NUCLEOTIDE SEQUENCE [LARGE SCALE GENOMIC DNA]</scope>
    <source>
        <strain evidence="8 9">V47-23a</strain>
    </source>
</reference>